<dbReference type="InterPro" id="IPR010979">
    <property type="entry name" value="Ribosomal_uS13-like_H2TH"/>
</dbReference>
<dbReference type="PROSITE" id="PS51068">
    <property type="entry name" value="FPG_CAT"/>
    <property type="match status" value="1"/>
</dbReference>
<dbReference type="InterPro" id="IPR015886">
    <property type="entry name" value="H2TH_FPG"/>
</dbReference>
<comment type="cofactor">
    <cofactor evidence="15">
        <name>Zn(2+)</name>
        <dbReference type="ChEBI" id="CHEBI:29105"/>
    </cofactor>
    <text evidence="15">Binds 1 zinc ion per subunit.</text>
</comment>
<keyword evidence="8 15" id="KW-0862">Zinc</keyword>
<dbReference type="Pfam" id="PF06827">
    <property type="entry name" value="zf-FPG_IleRS"/>
    <property type="match status" value="1"/>
</dbReference>
<dbReference type="Gene3D" id="3.20.190.10">
    <property type="entry name" value="MutM-like, N-terminal"/>
    <property type="match status" value="1"/>
</dbReference>
<evidence type="ECO:0000313" key="18">
    <source>
        <dbReference type="EMBL" id="CAA9332750.1"/>
    </source>
</evidence>
<dbReference type="SUPFAM" id="SSF81624">
    <property type="entry name" value="N-terminal domain of MutM-like DNA repair proteins"/>
    <property type="match status" value="1"/>
</dbReference>
<evidence type="ECO:0000256" key="7">
    <source>
        <dbReference type="ARBA" id="ARBA00022801"/>
    </source>
</evidence>
<comment type="catalytic activity">
    <reaction evidence="14 15">
        <text>2'-deoxyribonucleotide-(2'-deoxyribose 5'-phosphate)-2'-deoxyribonucleotide-DNA = a 3'-end 2'-deoxyribonucleotide-(2,3-dehydro-2,3-deoxyribose 5'-phosphate)-DNA + a 5'-end 5'-phospho-2'-deoxyribonucleoside-DNA + H(+)</text>
        <dbReference type="Rhea" id="RHEA:66592"/>
        <dbReference type="Rhea" id="RHEA-COMP:13180"/>
        <dbReference type="Rhea" id="RHEA-COMP:16897"/>
        <dbReference type="Rhea" id="RHEA-COMP:17067"/>
        <dbReference type="ChEBI" id="CHEBI:15378"/>
        <dbReference type="ChEBI" id="CHEBI:136412"/>
        <dbReference type="ChEBI" id="CHEBI:157695"/>
        <dbReference type="ChEBI" id="CHEBI:167181"/>
        <dbReference type="EC" id="4.2.99.18"/>
    </reaction>
</comment>
<dbReference type="HAMAP" id="MF_00103">
    <property type="entry name" value="Fapy_DNA_glycosyl"/>
    <property type="match status" value="1"/>
</dbReference>
<feature type="binding site" evidence="15">
    <location>
        <position position="92"/>
    </location>
    <ligand>
        <name>DNA</name>
        <dbReference type="ChEBI" id="CHEBI:16991"/>
    </ligand>
</feature>
<dbReference type="Pfam" id="PF01149">
    <property type="entry name" value="Fapy_DNA_glyco"/>
    <property type="match status" value="1"/>
</dbReference>
<keyword evidence="12 15" id="KW-0511">Multifunctional enzyme</keyword>
<dbReference type="PROSITE" id="PS01242">
    <property type="entry name" value="ZF_FPG_1"/>
    <property type="match status" value="1"/>
</dbReference>
<keyword evidence="9 15" id="KW-0238">DNA-binding</keyword>
<evidence type="ECO:0000256" key="12">
    <source>
        <dbReference type="ARBA" id="ARBA00023268"/>
    </source>
</evidence>
<keyword evidence="6 15" id="KW-0863">Zinc-finger</keyword>
<evidence type="ECO:0000256" key="8">
    <source>
        <dbReference type="ARBA" id="ARBA00022833"/>
    </source>
</evidence>
<feature type="domain" description="Formamidopyrimidine-DNA glycosylase catalytic" evidence="17">
    <location>
        <begin position="2"/>
        <end position="114"/>
    </location>
</feature>
<dbReference type="EMBL" id="CADCTV010000470">
    <property type="protein sequence ID" value="CAA9332750.1"/>
    <property type="molecule type" value="Genomic_DNA"/>
</dbReference>
<keyword evidence="11 15" id="KW-0456">Lyase</keyword>
<dbReference type="GO" id="GO:0006284">
    <property type="term" value="P:base-excision repair"/>
    <property type="evidence" value="ECO:0007669"/>
    <property type="project" value="InterPro"/>
</dbReference>
<dbReference type="Gene3D" id="1.10.8.50">
    <property type="match status" value="1"/>
</dbReference>
<keyword evidence="7 15" id="KW-0378">Hydrolase</keyword>
<feature type="active site" description="Schiff-base intermediate with DNA" evidence="15">
    <location>
        <position position="2"/>
    </location>
</feature>
<dbReference type="NCBIfam" id="NF002211">
    <property type="entry name" value="PRK01103.1"/>
    <property type="match status" value="1"/>
</dbReference>
<dbReference type="InterPro" id="IPR020629">
    <property type="entry name" value="FPG_Glyclase"/>
</dbReference>
<keyword evidence="13 15" id="KW-0326">Glycosidase</keyword>
<evidence type="ECO:0000256" key="14">
    <source>
        <dbReference type="ARBA" id="ARBA00044632"/>
    </source>
</evidence>
<keyword evidence="5 15" id="KW-0227">DNA damage</keyword>
<evidence type="ECO:0000259" key="17">
    <source>
        <dbReference type="PROSITE" id="PS51068"/>
    </source>
</evidence>
<evidence type="ECO:0000256" key="10">
    <source>
        <dbReference type="ARBA" id="ARBA00023204"/>
    </source>
</evidence>
<evidence type="ECO:0000256" key="9">
    <source>
        <dbReference type="ARBA" id="ARBA00023125"/>
    </source>
</evidence>
<evidence type="ECO:0000256" key="6">
    <source>
        <dbReference type="ARBA" id="ARBA00022771"/>
    </source>
</evidence>
<evidence type="ECO:0000256" key="5">
    <source>
        <dbReference type="ARBA" id="ARBA00022763"/>
    </source>
</evidence>
<feature type="binding site" evidence="15">
    <location>
        <position position="111"/>
    </location>
    <ligand>
        <name>DNA</name>
        <dbReference type="ChEBI" id="CHEBI:16991"/>
    </ligand>
</feature>
<dbReference type="InterPro" id="IPR000214">
    <property type="entry name" value="Znf_DNA_glyclase/AP_lyase"/>
</dbReference>
<gene>
    <name evidence="15" type="primary">mutM</name>
    <name evidence="15" type="synonym">fpg</name>
    <name evidence="18" type="ORF">AVDCRST_MAG89-2219</name>
</gene>
<accession>A0A6J4LGQ1</accession>
<dbReference type="SUPFAM" id="SSF57716">
    <property type="entry name" value="Glucocorticoid receptor-like (DNA-binding domain)"/>
    <property type="match status" value="1"/>
</dbReference>
<comment type="caution">
    <text evidence="15">Lacks conserved residue(s) required for the propagation of feature annotation.</text>
</comment>
<evidence type="ECO:0000256" key="2">
    <source>
        <dbReference type="ARBA" id="ARBA00009409"/>
    </source>
</evidence>
<dbReference type="GO" id="GO:0003684">
    <property type="term" value="F:damaged DNA binding"/>
    <property type="evidence" value="ECO:0007669"/>
    <property type="project" value="InterPro"/>
</dbReference>
<dbReference type="NCBIfam" id="TIGR00577">
    <property type="entry name" value="fpg"/>
    <property type="match status" value="1"/>
</dbReference>
<sequence length="271" mass="29565">MPELPEVETIVRDLAGLLPGARIGRVDVLRPDLVDGDEPDAFAARLKGRTVHDVARRAKNIVVGLGGERLIVNLGMTGRLLMAKSGEEDPSHLGVRISLADGRELRYHDVRRFGRLWVVGEEAWRSFDGGLGVEPLSDDFTPEWLHASAGRSRVPIKTWLMDQGRVVGVGNIYASEALFRAGVDPRRPANTLSATEAARVAEGVRQVLTDAIEFRGTTFLDYRDASGERGGFAARLKVYDRGGEPCPACGTPLERLVQAGRSTFFCGSCQR</sequence>
<dbReference type="EC" id="4.2.99.18" evidence="15"/>
<comment type="function">
    <text evidence="15">Involved in base excision repair of DNA damaged by oxidation or by mutagenic agents. Acts as DNA glycosylase that recognizes and removes damaged bases. Has a preference for oxidized purines, such as 7,8-dihydro-8-oxoguanine (8-oxoG). Has AP (apurinic/apyrimidinic) lyase activity and introduces nicks in the DNA strand. Cleaves the DNA backbone by beta-delta elimination to generate a single-strand break at the site of the removed base with both 3'- and 5'-phosphates.</text>
</comment>
<dbReference type="PANTHER" id="PTHR22993">
    <property type="entry name" value="FORMAMIDOPYRIMIDINE-DNA GLYCOSYLASE"/>
    <property type="match status" value="1"/>
</dbReference>
<feature type="domain" description="FPG-type" evidence="16">
    <location>
        <begin position="237"/>
        <end position="271"/>
    </location>
</feature>
<dbReference type="SMART" id="SM00898">
    <property type="entry name" value="Fapy_DNA_glyco"/>
    <property type="match status" value="1"/>
</dbReference>
<evidence type="ECO:0000256" key="13">
    <source>
        <dbReference type="ARBA" id="ARBA00023295"/>
    </source>
</evidence>
<proteinExistence type="inferred from homology"/>
<organism evidence="18">
    <name type="scientific">uncultured Gemmatimonadota bacterium</name>
    <dbReference type="NCBI Taxonomy" id="203437"/>
    <lineage>
        <taxon>Bacteria</taxon>
        <taxon>Pseudomonadati</taxon>
        <taxon>Gemmatimonadota</taxon>
        <taxon>environmental samples</taxon>
    </lineage>
</organism>
<comment type="similarity">
    <text evidence="2 15">Belongs to the FPG family.</text>
</comment>
<protein>
    <recommendedName>
        <fullName evidence="15">Formamidopyrimidine-DNA glycosylase</fullName>
        <shortName evidence="15">Fapy-DNA glycosylase</shortName>
        <ecNumber evidence="15">3.2.2.23</ecNumber>
    </recommendedName>
    <alternativeName>
        <fullName evidence="15">DNA-(apurinic or apyrimidinic site) lyase MutM</fullName>
        <shortName evidence="15">AP lyase MutM</shortName>
        <ecNumber evidence="15">4.2.99.18</ecNumber>
    </alternativeName>
</protein>
<dbReference type="GO" id="GO:0034039">
    <property type="term" value="F:8-oxo-7,8-dihydroguanine DNA N-glycosylase activity"/>
    <property type="evidence" value="ECO:0007669"/>
    <property type="project" value="TreeGrafter"/>
</dbReference>
<dbReference type="FunFam" id="1.10.8.50:FF:000003">
    <property type="entry name" value="Formamidopyrimidine-DNA glycosylase"/>
    <property type="match status" value="1"/>
</dbReference>
<dbReference type="SMART" id="SM01232">
    <property type="entry name" value="H2TH"/>
    <property type="match status" value="1"/>
</dbReference>
<keyword evidence="4 15" id="KW-0479">Metal-binding</keyword>
<evidence type="ECO:0000256" key="3">
    <source>
        <dbReference type="ARBA" id="ARBA00011245"/>
    </source>
</evidence>
<comment type="catalytic activity">
    <reaction evidence="1 15">
        <text>Hydrolysis of DNA containing ring-opened 7-methylguanine residues, releasing 2,6-diamino-4-hydroxy-5-(N-methyl)formamidopyrimidine.</text>
        <dbReference type="EC" id="3.2.2.23"/>
    </reaction>
</comment>
<comment type="subunit">
    <text evidence="3 15">Monomer.</text>
</comment>
<dbReference type="GO" id="GO:0008270">
    <property type="term" value="F:zinc ion binding"/>
    <property type="evidence" value="ECO:0007669"/>
    <property type="project" value="UniProtKB-UniRule"/>
</dbReference>
<dbReference type="InterPro" id="IPR015887">
    <property type="entry name" value="DNA_glyclase_Znf_dom_DNA_BS"/>
</dbReference>
<evidence type="ECO:0000256" key="4">
    <source>
        <dbReference type="ARBA" id="ARBA00022723"/>
    </source>
</evidence>
<dbReference type="InterPro" id="IPR010663">
    <property type="entry name" value="Znf_FPG/IleRS"/>
</dbReference>
<keyword evidence="10 15" id="KW-0234">DNA repair</keyword>
<dbReference type="PANTHER" id="PTHR22993:SF9">
    <property type="entry name" value="FORMAMIDOPYRIMIDINE-DNA GLYCOSYLASE"/>
    <property type="match status" value="1"/>
</dbReference>
<evidence type="ECO:0000256" key="11">
    <source>
        <dbReference type="ARBA" id="ARBA00023239"/>
    </source>
</evidence>
<evidence type="ECO:0000256" key="1">
    <source>
        <dbReference type="ARBA" id="ARBA00001668"/>
    </source>
</evidence>
<dbReference type="PROSITE" id="PS51066">
    <property type="entry name" value="ZF_FPG_2"/>
    <property type="match status" value="1"/>
</dbReference>
<dbReference type="Pfam" id="PF06831">
    <property type="entry name" value="H2TH"/>
    <property type="match status" value="1"/>
</dbReference>
<dbReference type="AlphaFoldDB" id="A0A6J4LGQ1"/>
<feature type="active site" description="Proton donor; for delta-elimination activity" evidence="15">
    <location>
        <position position="261"/>
    </location>
</feature>
<evidence type="ECO:0000259" key="16">
    <source>
        <dbReference type="PROSITE" id="PS51066"/>
    </source>
</evidence>
<feature type="active site" description="Proton donor" evidence="15">
    <location>
        <position position="3"/>
    </location>
</feature>
<feature type="active site" description="Proton donor; for beta-elimination activity" evidence="15">
    <location>
        <position position="59"/>
    </location>
</feature>
<evidence type="ECO:0000256" key="15">
    <source>
        <dbReference type="HAMAP-Rule" id="MF_00103"/>
    </source>
</evidence>
<reference evidence="18" key="1">
    <citation type="submission" date="2020-02" db="EMBL/GenBank/DDBJ databases">
        <authorList>
            <person name="Meier V. D."/>
        </authorList>
    </citation>
    <scope>NUCLEOTIDE SEQUENCE</scope>
    <source>
        <strain evidence="18">AVDCRST_MAG89</strain>
    </source>
</reference>
<dbReference type="SUPFAM" id="SSF46946">
    <property type="entry name" value="S13-like H2TH domain"/>
    <property type="match status" value="1"/>
</dbReference>
<dbReference type="InterPro" id="IPR035937">
    <property type="entry name" value="FPG_N"/>
</dbReference>
<dbReference type="CDD" id="cd08966">
    <property type="entry name" value="EcFpg-like_N"/>
    <property type="match status" value="1"/>
</dbReference>
<dbReference type="GO" id="GO:0140078">
    <property type="term" value="F:class I DNA-(apurinic or apyrimidinic site) endonuclease activity"/>
    <property type="evidence" value="ECO:0007669"/>
    <property type="project" value="UniProtKB-EC"/>
</dbReference>
<dbReference type="EC" id="3.2.2.23" evidence="15"/>
<dbReference type="InterPro" id="IPR012319">
    <property type="entry name" value="FPG_cat"/>
</dbReference>
<name>A0A6J4LGQ1_9BACT</name>